<name>A0A317ZHP4_9BACT</name>
<gene>
    <name evidence="3" type="ORF">DDZ13_03785</name>
</gene>
<evidence type="ECO:0000259" key="2">
    <source>
        <dbReference type="Pfam" id="PF07589"/>
    </source>
</evidence>
<evidence type="ECO:0000313" key="4">
    <source>
        <dbReference type="Proteomes" id="UP000247099"/>
    </source>
</evidence>
<dbReference type="Pfam" id="PF07589">
    <property type="entry name" value="PEP-CTERM"/>
    <property type="match status" value="1"/>
</dbReference>
<dbReference type="InParanoid" id="A0A317ZHP4"/>
<dbReference type="InterPro" id="IPR013424">
    <property type="entry name" value="Ice-binding_C"/>
</dbReference>
<dbReference type="EMBL" id="QHJQ01000002">
    <property type="protein sequence ID" value="PXA05095.1"/>
    <property type="molecule type" value="Genomic_DNA"/>
</dbReference>
<accession>A0A317ZHP4</accession>
<feature type="domain" description="Ice-binding protein C-terminal" evidence="2">
    <location>
        <begin position="203"/>
        <end position="225"/>
    </location>
</feature>
<evidence type="ECO:0000256" key="1">
    <source>
        <dbReference type="SAM" id="SignalP"/>
    </source>
</evidence>
<dbReference type="RefSeq" id="WP_110130096.1">
    <property type="nucleotide sequence ID" value="NZ_QHJQ01000002.1"/>
</dbReference>
<proteinExistence type="predicted"/>
<sequence length="226" mass="24095">MRHLQLPLSLLAGSLSINAATVTSTTSAPTIDGADIAMYTITDTDFGTSRLNGDRSARGQTFTTGSNSTGYLLSSFTLQSAETFTPNGFQDGEYQLRVGTLSGSTFTAIADETTPLDTGFAYTDTHYITFSFDTSVLLAANTLYAIDVNKLDGQGFQSYRNTDDSSYTGGTAYSGSNTGSSTSDTVNTHGHDRVFHVDLAAAPIPEPSSLWLSAFAALSLMLRRRR</sequence>
<feature type="signal peptide" evidence="1">
    <location>
        <begin position="1"/>
        <end position="19"/>
    </location>
</feature>
<dbReference type="NCBIfam" id="NF041539">
    <property type="entry name" value="choice_anch_R"/>
    <property type="match status" value="1"/>
</dbReference>
<organism evidence="3 4">
    <name type="scientific">Coraliomargarita sinensis</name>
    <dbReference type="NCBI Taxonomy" id="2174842"/>
    <lineage>
        <taxon>Bacteria</taxon>
        <taxon>Pseudomonadati</taxon>
        <taxon>Verrucomicrobiota</taxon>
        <taxon>Opitutia</taxon>
        <taxon>Puniceicoccales</taxon>
        <taxon>Coraliomargaritaceae</taxon>
        <taxon>Coraliomargarita</taxon>
    </lineage>
</organism>
<feature type="chain" id="PRO_5016366507" description="Ice-binding protein C-terminal domain-containing protein" evidence="1">
    <location>
        <begin position="20"/>
        <end position="226"/>
    </location>
</feature>
<keyword evidence="1" id="KW-0732">Signal</keyword>
<dbReference type="Proteomes" id="UP000247099">
    <property type="component" value="Unassembled WGS sequence"/>
</dbReference>
<comment type="caution">
    <text evidence="3">The sequence shown here is derived from an EMBL/GenBank/DDBJ whole genome shotgun (WGS) entry which is preliminary data.</text>
</comment>
<protein>
    <recommendedName>
        <fullName evidence="2">Ice-binding protein C-terminal domain-containing protein</fullName>
    </recommendedName>
</protein>
<evidence type="ECO:0000313" key="3">
    <source>
        <dbReference type="EMBL" id="PXA05095.1"/>
    </source>
</evidence>
<dbReference type="AlphaFoldDB" id="A0A317ZHP4"/>
<dbReference type="NCBIfam" id="TIGR02595">
    <property type="entry name" value="PEP_CTERM"/>
    <property type="match status" value="1"/>
</dbReference>
<keyword evidence="4" id="KW-1185">Reference proteome</keyword>
<reference evidence="3 4" key="1">
    <citation type="submission" date="2018-05" db="EMBL/GenBank/DDBJ databases">
        <title>Coraliomargarita sinensis sp. nov., isolated from a marine solar saltern.</title>
        <authorList>
            <person name="Zhou L.Y."/>
        </authorList>
    </citation>
    <scope>NUCLEOTIDE SEQUENCE [LARGE SCALE GENOMIC DNA]</scope>
    <source>
        <strain evidence="3 4">WN38</strain>
    </source>
</reference>